<evidence type="ECO:0000256" key="2">
    <source>
        <dbReference type="ARBA" id="ARBA00023136"/>
    </source>
</evidence>
<evidence type="ECO:0000313" key="6">
    <source>
        <dbReference type="Proteomes" id="UP000681162"/>
    </source>
</evidence>
<dbReference type="PANTHER" id="PTHR46825">
    <property type="entry name" value="D-ALANYL-D-ALANINE-CARBOXYPEPTIDASE/ENDOPEPTIDASE AMPH"/>
    <property type="match status" value="1"/>
</dbReference>
<name>A0A919XWN6_9BACL</name>
<feature type="chain" id="PRO_5036689053" evidence="3">
    <location>
        <begin position="27"/>
        <end position="690"/>
    </location>
</feature>
<organism evidence="5 6">
    <name type="scientific">Paenibacillus antibioticophila</name>
    <dbReference type="NCBI Taxonomy" id="1274374"/>
    <lineage>
        <taxon>Bacteria</taxon>
        <taxon>Bacillati</taxon>
        <taxon>Bacillota</taxon>
        <taxon>Bacilli</taxon>
        <taxon>Bacillales</taxon>
        <taxon>Paenibacillaceae</taxon>
        <taxon>Paenibacillus</taxon>
    </lineage>
</organism>
<protein>
    <submittedName>
        <fullName evidence="5">Penicillin-binding protein</fullName>
    </submittedName>
</protein>
<dbReference type="Pfam" id="PF00144">
    <property type="entry name" value="Beta-lactamase"/>
    <property type="match status" value="1"/>
</dbReference>
<keyword evidence="6" id="KW-1185">Reference proteome</keyword>
<evidence type="ECO:0000259" key="4">
    <source>
        <dbReference type="Pfam" id="PF00144"/>
    </source>
</evidence>
<dbReference type="RefSeq" id="WP_212939977.1">
    <property type="nucleotide sequence ID" value="NZ_BORR01000008.1"/>
</dbReference>
<keyword evidence="3" id="KW-0732">Signal</keyword>
<gene>
    <name evidence="5" type="ORF">J41TS12_26060</name>
</gene>
<reference evidence="5 6" key="1">
    <citation type="submission" date="2021-03" db="EMBL/GenBank/DDBJ databases">
        <title>Antimicrobial resistance genes in bacteria isolated from Japanese honey, and their potential for conferring macrolide and lincosamide resistance in the American foulbrood pathogen Paenibacillus larvae.</title>
        <authorList>
            <person name="Okamoto M."/>
            <person name="Kumagai M."/>
            <person name="Kanamori H."/>
            <person name="Takamatsu D."/>
        </authorList>
    </citation>
    <scope>NUCLEOTIDE SEQUENCE [LARGE SCALE GENOMIC DNA]</scope>
    <source>
        <strain evidence="5 6">J41TS12</strain>
    </source>
</reference>
<dbReference type="GO" id="GO:0016020">
    <property type="term" value="C:membrane"/>
    <property type="evidence" value="ECO:0007669"/>
    <property type="project" value="UniProtKB-SubCell"/>
</dbReference>
<dbReference type="InterPro" id="IPR001466">
    <property type="entry name" value="Beta-lactam-related"/>
</dbReference>
<evidence type="ECO:0000256" key="3">
    <source>
        <dbReference type="SAM" id="SignalP"/>
    </source>
</evidence>
<dbReference type="EMBL" id="BORR01000008">
    <property type="protein sequence ID" value="GIO37745.1"/>
    <property type="molecule type" value="Genomic_DNA"/>
</dbReference>
<dbReference type="InterPro" id="IPR012338">
    <property type="entry name" value="Beta-lactam/transpept-like"/>
</dbReference>
<comment type="caution">
    <text evidence="5">The sequence shown here is derived from an EMBL/GenBank/DDBJ whole genome shotgun (WGS) entry which is preliminary data.</text>
</comment>
<feature type="domain" description="Beta-lactamase-related" evidence="4">
    <location>
        <begin position="43"/>
        <end position="363"/>
    </location>
</feature>
<feature type="signal peptide" evidence="3">
    <location>
        <begin position="1"/>
        <end position="26"/>
    </location>
</feature>
<keyword evidence="2" id="KW-0472">Membrane</keyword>
<dbReference type="Gene3D" id="3.40.710.10">
    <property type="entry name" value="DD-peptidase/beta-lactamase superfamily"/>
    <property type="match status" value="1"/>
</dbReference>
<dbReference type="InterPro" id="IPR050491">
    <property type="entry name" value="AmpC-like"/>
</dbReference>
<evidence type="ECO:0000313" key="5">
    <source>
        <dbReference type="EMBL" id="GIO37745.1"/>
    </source>
</evidence>
<accession>A0A919XWN6</accession>
<dbReference type="SUPFAM" id="SSF56601">
    <property type="entry name" value="beta-lactamase/transpeptidase-like"/>
    <property type="match status" value="1"/>
</dbReference>
<evidence type="ECO:0000256" key="1">
    <source>
        <dbReference type="ARBA" id="ARBA00004370"/>
    </source>
</evidence>
<dbReference type="Proteomes" id="UP000681162">
    <property type="component" value="Unassembled WGS sequence"/>
</dbReference>
<sequence>MNKFKKLGAAAIAALMLVMPATGVGAADPKDVGLAERKAREAAEVLVRDYGVNSVQYAIRDQGKVVLSGGLGITADGKREAVSKDTMFGIGSVSKVYSTAAVLMLAEAGKVDIDRPLTDYIPDFQMADERYKQITTRMLMNHSAGLYGSHYKNSMLMADNDSQTYDTLLENLRNERLKSDPGEYSVYANDGFQLLQLLVERVSGLRYNEYLDRYISAPLGLTFTKTPLDTFNRASLSPGRFPGIAGDLPDENANILGTGGLYSTAEEVTLFSEVLTGKRPELMSAASARAMQAKEYRKGVWVEDETNTYGYGLGWDSVDLSPFDQYGIKAVTKGGDTILYHAALIALPEEGMSIALLTSGGSSIFNTLSASNIMLAYLQETGRIAEVLPPRAFEAPVKVDMPSELREFSGLYGTVGSTLKVTVGDGELAMPGLLSGMIPEQSYVYTGDGEFTSEDGHTLISFDEQTNGHTYIRTRTILEFPGLGQTLMAYYEYQKLGENVLSPEVSKVWQQRKGTTYYALDEKISSLFYLAPSSILWKPIALDENGGYANGTQIKDANHAVNIAEIPVMNGRDAFDLSFRQQDGVEYLLADARTYVSEAAVGAIYGGAASRVTIPESGYVRWFKVGSEAAGKMMSVQLPAGGGFAVYTADGALVEFSVASGNRAALLPENGVIVFGGQAGDVFEITLDNK</sequence>
<proteinExistence type="predicted"/>
<comment type="subcellular location">
    <subcellularLocation>
        <location evidence="1">Membrane</location>
    </subcellularLocation>
</comment>
<dbReference type="AlphaFoldDB" id="A0A919XWN6"/>
<dbReference type="PANTHER" id="PTHR46825:SF11">
    <property type="entry name" value="PENICILLIN-BINDING PROTEIN 4"/>
    <property type="match status" value="1"/>
</dbReference>